<protein>
    <submittedName>
        <fullName evidence="2">Uu.00g025960.m01.CDS01</fullName>
    </submittedName>
</protein>
<evidence type="ECO:0000256" key="1">
    <source>
        <dbReference type="SAM" id="SignalP"/>
    </source>
</evidence>
<reference evidence="2" key="1">
    <citation type="submission" date="2023-10" db="EMBL/GenBank/DDBJ databases">
        <authorList>
            <person name="Hackl T."/>
        </authorList>
    </citation>
    <scope>NUCLEOTIDE SEQUENCE</scope>
</reference>
<evidence type="ECO:0000313" key="2">
    <source>
        <dbReference type="EMBL" id="CAJ2499743.1"/>
    </source>
</evidence>
<proteinExistence type="predicted"/>
<evidence type="ECO:0000313" key="3">
    <source>
        <dbReference type="Proteomes" id="UP001295740"/>
    </source>
</evidence>
<keyword evidence="1" id="KW-0732">Signal</keyword>
<keyword evidence="3" id="KW-1185">Reference proteome</keyword>
<name>A0AAI8YCP2_9PEZI</name>
<organism evidence="2 3">
    <name type="scientific">Anthostomella pinea</name>
    <dbReference type="NCBI Taxonomy" id="933095"/>
    <lineage>
        <taxon>Eukaryota</taxon>
        <taxon>Fungi</taxon>
        <taxon>Dikarya</taxon>
        <taxon>Ascomycota</taxon>
        <taxon>Pezizomycotina</taxon>
        <taxon>Sordariomycetes</taxon>
        <taxon>Xylariomycetidae</taxon>
        <taxon>Xylariales</taxon>
        <taxon>Xylariaceae</taxon>
        <taxon>Anthostomella</taxon>
    </lineage>
</organism>
<comment type="caution">
    <text evidence="2">The sequence shown here is derived from an EMBL/GenBank/DDBJ whole genome shotgun (WGS) entry which is preliminary data.</text>
</comment>
<accession>A0AAI8YCP2</accession>
<gene>
    <name evidence="2" type="ORF">KHLLAP_LOCUS211</name>
</gene>
<sequence length="298" mass="30826">MGLSLLSFVALAGYTVALPGHINDRLAEAEVITSTITNYAHPLSLSALETLDATATPLSYASSPTPISVPTAGATAAEFVAPAEFMVEEASCTSSTGTEAAPKSTSTSASVSVCISIGGDYPTTTVPAYCNPSHFSNAPALMTPTGTDDASIPTATANLTISNVHDKMECCAQCTRIFNCFAWHFVPVYTQASTDKLPGGFDPWGYGNCELKYHTGGVDDASGKVCTDGAASYCPNGRLEGMLNGTSNVAGPDGETERWSNLYYNGWNDGACSAAKDIFVDATDPGIGDEDSLCDGTS</sequence>
<dbReference type="Proteomes" id="UP001295740">
    <property type="component" value="Unassembled WGS sequence"/>
</dbReference>
<dbReference type="EMBL" id="CAUWAG010000003">
    <property type="protein sequence ID" value="CAJ2499743.1"/>
    <property type="molecule type" value="Genomic_DNA"/>
</dbReference>
<feature type="signal peptide" evidence="1">
    <location>
        <begin position="1"/>
        <end position="17"/>
    </location>
</feature>
<dbReference type="AlphaFoldDB" id="A0AAI8YCP2"/>
<feature type="chain" id="PRO_5042514727" evidence="1">
    <location>
        <begin position="18"/>
        <end position="298"/>
    </location>
</feature>